<gene>
    <name evidence="10" type="ORF">G1C96_0619</name>
</gene>
<evidence type="ECO:0000259" key="8">
    <source>
        <dbReference type="PROSITE" id="PS50893"/>
    </source>
</evidence>
<dbReference type="GO" id="GO:0015421">
    <property type="term" value="F:ABC-type oligopeptide transporter activity"/>
    <property type="evidence" value="ECO:0007669"/>
    <property type="project" value="TreeGrafter"/>
</dbReference>
<dbReference type="PROSITE" id="PS50893">
    <property type="entry name" value="ABC_TRANSPORTER_2"/>
    <property type="match status" value="1"/>
</dbReference>
<feature type="transmembrane region" description="Helical" evidence="7">
    <location>
        <begin position="66"/>
        <end position="85"/>
    </location>
</feature>
<feature type="transmembrane region" description="Helical" evidence="7">
    <location>
        <begin position="168"/>
        <end position="193"/>
    </location>
</feature>
<accession>A0A7Y0F0Z8</accession>
<dbReference type="Proteomes" id="UP000588277">
    <property type="component" value="Unassembled WGS sequence"/>
</dbReference>
<dbReference type="EMBL" id="JAAIIH010000001">
    <property type="protein sequence ID" value="NMN00042.1"/>
    <property type="molecule type" value="Genomic_DNA"/>
</dbReference>
<dbReference type="RefSeq" id="WP_169275162.1">
    <property type="nucleotide sequence ID" value="NZ_JAAIIH010000001.1"/>
</dbReference>
<dbReference type="PROSITE" id="PS50929">
    <property type="entry name" value="ABC_TM1F"/>
    <property type="match status" value="1"/>
</dbReference>
<dbReference type="Pfam" id="PF00005">
    <property type="entry name" value="ABC_tran"/>
    <property type="match status" value="1"/>
</dbReference>
<dbReference type="SMART" id="SM00382">
    <property type="entry name" value="AAA"/>
    <property type="match status" value="1"/>
</dbReference>
<evidence type="ECO:0000313" key="10">
    <source>
        <dbReference type="EMBL" id="NMN00042.1"/>
    </source>
</evidence>
<dbReference type="InterPro" id="IPR036640">
    <property type="entry name" value="ABC1_TM_sf"/>
</dbReference>
<dbReference type="PANTHER" id="PTHR43394">
    <property type="entry name" value="ATP-DEPENDENT PERMEASE MDL1, MITOCHONDRIAL"/>
    <property type="match status" value="1"/>
</dbReference>
<reference evidence="10 11" key="1">
    <citation type="submission" date="2020-02" db="EMBL/GenBank/DDBJ databases">
        <title>Characterization of phylogenetic diversity of novel bifidobacterial species isolated in Czech ZOOs.</title>
        <authorList>
            <person name="Lugli G.A."/>
            <person name="Vera N.B."/>
            <person name="Ventura M."/>
        </authorList>
    </citation>
    <scope>NUCLEOTIDE SEQUENCE [LARGE SCALE GENOMIC DNA]</scope>
    <source>
        <strain evidence="10 11">DSM 109958</strain>
    </source>
</reference>
<evidence type="ECO:0000256" key="7">
    <source>
        <dbReference type="SAM" id="Phobius"/>
    </source>
</evidence>
<feature type="transmembrane region" description="Helical" evidence="7">
    <location>
        <begin position="287"/>
        <end position="305"/>
    </location>
</feature>
<dbReference type="SUPFAM" id="SSF52540">
    <property type="entry name" value="P-loop containing nucleoside triphosphate hydrolases"/>
    <property type="match status" value="1"/>
</dbReference>
<dbReference type="InterPro" id="IPR003593">
    <property type="entry name" value="AAA+_ATPase"/>
</dbReference>
<dbReference type="GO" id="GO:0016887">
    <property type="term" value="F:ATP hydrolysis activity"/>
    <property type="evidence" value="ECO:0007669"/>
    <property type="project" value="InterPro"/>
</dbReference>
<comment type="subcellular location">
    <subcellularLocation>
        <location evidence="1">Cell membrane</location>
        <topology evidence="1">Multi-pass membrane protein</topology>
    </subcellularLocation>
</comment>
<evidence type="ECO:0000256" key="4">
    <source>
        <dbReference type="ARBA" id="ARBA00022840"/>
    </source>
</evidence>
<evidence type="ECO:0000256" key="1">
    <source>
        <dbReference type="ARBA" id="ARBA00004651"/>
    </source>
</evidence>
<dbReference type="InterPro" id="IPR039421">
    <property type="entry name" value="Type_1_exporter"/>
</dbReference>
<dbReference type="AlphaFoldDB" id="A0A7Y0F0Z8"/>
<keyword evidence="4" id="KW-0067">ATP-binding</keyword>
<evidence type="ECO:0000256" key="6">
    <source>
        <dbReference type="ARBA" id="ARBA00023136"/>
    </source>
</evidence>
<keyword evidence="11" id="KW-1185">Reference proteome</keyword>
<keyword evidence="3" id="KW-0547">Nucleotide-binding</keyword>
<organism evidence="10 11">
    <name type="scientific">Bifidobacterium moraviense</name>
    <dbReference type="NCBI Taxonomy" id="2675323"/>
    <lineage>
        <taxon>Bacteria</taxon>
        <taxon>Bacillati</taxon>
        <taxon>Actinomycetota</taxon>
        <taxon>Actinomycetes</taxon>
        <taxon>Bifidobacteriales</taxon>
        <taxon>Bifidobacteriaceae</taxon>
        <taxon>Bifidobacterium</taxon>
    </lineage>
</organism>
<dbReference type="InterPro" id="IPR011527">
    <property type="entry name" value="ABC1_TM_dom"/>
</dbReference>
<protein>
    <submittedName>
        <fullName evidence="10">ABC transporter</fullName>
    </submittedName>
</protein>
<feature type="domain" description="ABC transmembrane type-1" evidence="9">
    <location>
        <begin position="69"/>
        <end position="313"/>
    </location>
</feature>
<evidence type="ECO:0000259" key="9">
    <source>
        <dbReference type="PROSITE" id="PS50929"/>
    </source>
</evidence>
<dbReference type="PANTHER" id="PTHR43394:SF1">
    <property type="entry name" value="ATP-BINDING CASSETTE SUB-FAMILY B MEMBER 10, MITOCHONDRIAL"/>
    <property type="match status" value="1"/>
</dbReference>
<feature type="transmembrane region" description="Helical" evidence="7">
    <location>
        <begin position="253"/>
        <end position="275"/>
    </location>
</feature>
<feature type="transmembrane region" description="Helical" evidence="7">
    <location>
        <begin position="33"/>
        <end position="54"/>
    </location>
</feature>
<proteinExistence type="predicted"/>
<keyword evidence="5 7" id="KW-1133">Transmembrane helix</keyword>
<feature type="domain" description="ABC transporter" evidence="8">
    <location>
        <begin position="349"/>
        <end position="563"/>
    </location>
</feature>
<feature type="transmembrane region" description="Helical" evidence="7">
    <location>
        <begin position="139"/>
        <end position="162"/>
    </location>
</feature>
<dbReference type="Pfam" id="PF00664">
    <property type="entry name" value="ABC_membrane"/>
    <property type="match status" value="1"/>
</dbReference>
<name>A0A7Y0F0Z8_9BIFI</name>
<keyword evidence="6 7" id="KW-0472">Membrane</keyword>
<evidence type="ECO:0000313" key="11">
    <source>
        <dbReference type="Proteomes" id="UP000588277"/>
    </source>
</evidence>
<dbReference type="SUPFAM" id="SSF90123">
    <property type="entry name" value="ABC transporter transmembrane region"/>
    <property type="match status" value="1"/>
</dbReference>
<evidence type="ECO:0000256" key="3">
    <source>
        <dbReference type="ARBA" id="ARBA00022741"/>
    </source>
</evidence>
<dbReference type="GO" id="GO:0005524">
    <property type="term" value="F:ATP binding"/>
    <property type="evidence" value="ECO:0007669"/>
    <property type="project" value="UniProtKB-KW"/>
</dbReference>
<dbReference type="Gene3D" id="1.20.1560.10">
    <property type="entry name" value="ABC transporter type 1, transmembrane domain"/>
    <property type="match status" value="1"/>
</dbReference>
<sequence length="563" mass="60571">MSTANVMDAKTKVDGAMIARMFRQIRPLAGVEAKAIVCGSLGHLLAVAAVMLGVVGAVDWYRGEPAAAWIAAAVVCALLVGPCAFGEQFNNHELAFRLLRDIRTQVFDTMRRLAPAKLKERGRGNLVTMLTEDIELLELFYAHTLSPIAIAVVCGVTNGVVLTCIDPWLGLAAFVSYLLIGLALPFAFADVTFRTAFQERERQGRLHTDLLEALDGRRELIALGAGPNTRERLQADTRAMTSARRRTRRVTGVNALITETLVLACLAVFAVAVWLLVDNGVITDPALALAALGGYAVSFPPLVAVSRLGSGIQPTFAAARRVFTLMDETPAVREHEGDEGVKLGEFTGVTASNVCFRYPGTSTNVLRGVDLEIAPGDVIGVQGDNGAGKSTLIDILMRFRDATGGTVTVSDQPIDRVNTPSLRATETLVSQDTFIFSDTLAGNIAVARPDATREEIADAAHAACLDEVIDQFPDGLDHMLERNGSELSDGQKQRVAVARAFLSRAPFMLFDEPTSNMDALTEGQVMRALIDQQHGRAYLIVSHRPAVLAHASRVLTMERGKLA</sequence>
<evidence type="ECO:0000256" key="5">
    <source>
        <dbReference type="ARBA" id="ARBA00022989"/>
    </source>
</evidence>
<dbReference type="GO" id="GO:0005886">
    <property type="term" value="C:plasma membrane"/>
    <property type="evidence" value="ECO:0007669"/>
    <property type="project" value="UniProtKB-SubCell"/>
</dbReference>
<evidence type="ECO:0000256" key="2">
    <source>
        <dbReference type="ARBA" id="ARBA00022692"/>
    </source>
</evidence>
<comment type="caution">
    <text evidence="10">The sequence shown here is derived from an EMBL/GenBank/DDBJ whole genome shotgun (WGS) entry which is preliminary data.</text>
</comment>
<dbReference type="InterPro" id="IPR027417">
    <property type="entry name" value="P-loop_NTPase"/>
</dbReference>
<keyword evidence="2 7" id="KW-0812">Transmembrane</keyword>
<dbReference type="InterPro" id="IPR003439">
    <property type="entry name" value="ABC_transporter-like_ATP-bd"/>
</dbReference>
<dbReference type="Gene3D" id="3.40.50.300">
    <property type="entry name" value="P-loop containing nucleotide triphosphate hydrolases"/>
    <property type="match status" value="1"/>
</dbReference>